<dbReference type="GO" id="GO:0031209">
    <property type="term" value="C:SCAR complex"/>
    <property type="evidence" value="ECO:0007669"/>
    <property type="project" value="TreeGrafter"/>
</dbReference>
<comment type="similarity">
    <text evidence="1">Belongs to the HEM-1/HEM-2 family.</text>
</comment>
<accession>A0A075B580</accession>
<dbReference type="OrthoDB" id="548214at2759"/>
<organism evidence="2 3">
    <name type="scientific">Rozella allomycis (strain CSF55)</name>
    <dbReference type="NCBI Taxonomy" id="988480"/>
    <lineage>
        <taxon>Eukaryota</taxon>
        <taxon>Fungi</taxon>
        <taxon>Fungi incertae sedis</taxon>
        <taxon>Cryptomycota</taxon>
        <taxon>Cryptomycota incertae sedis</taxon>
        <taxon>Rozella</taxon>
    </lineage>
</organism>
<dbReference type="PANTHER" id="PTHR12093">
    <property type="entry name" value="NCK-ASSOCIATED PROTEIN 1"/>
    <property type="match status" value="1"/>
</dbReference>
<dbReference type="GO" id="GO:0000902">
    <property type="term" value="P:cell morphogenesis"/>
    <property type="evidence" value="ECO:0007669"/>
    <property type="project" value="TreeGrafter"/>
</dbReference>
<name>A0A075B580_ROZAC</name>
<reference evidence="2 3" key="1">
    <citation type="journal article" date="2013" name="Curr. Biol.">
        <title>Shared signatures of parasitism and phylogenomics unite Cryptomycota and microsporidia.</title>
        <authorList>
            <person name="James T.Y."/>
            <person name="Pelin A."/>
            <person name="Bonen L."/>
            <person name="Ahrendt S."/>
            <person name="Sain D."/>
            <person name="Corradi N."/>
            <person name="Stajich J.E."/>
        </authorList>
    </citation>
    <scope>NUCLEOTIDE SEQUENCE [LARGE SCALE GENOMIC DNA]</scope>
    <source>
        <strain evidence="2 3">CSF55</strain>
    </source>
</reference>
<dbReference type="GO" id="GO:0016477">
    <property type="term" value="P:cell migration"/>
    <property type="evidence" value="ECO:0007669"/>
    <property type="project" value="TreeGrafter"/>
</dbReference>
<sequence length="496" mass="57321">MISNFSFIEKEKKLYNEKNLNGFYRKLMNNTTNSRIFVGDGYRPTFSKYDRITMMEDQLNTSPLNRTKKVFATVDLDSNKHLNRRRSSRSASKNLVPERILMNLKEMANIHKEEDLLIDTVRNITTSIRGVKNGWKQMEESTRQVLGKEFEIQSLHSTFNAKMINESVRTLPERLPVLVDYGAKILKSLEYLYDIMKSTDEPPDIEPNPLFILKPLILTETAFSSINKLLNRKFPLLPDISHTKGFQEFCLAHNEVMQSCEIFYSCMLRITHLYQESIIALNDVSQIVPNKICFTSNIAIYSSLIMSNIVNIFIILAQMPELKVTVAAFKVAKDFIKTFQQGDDYYDTISSLIMEYEENVLSTLQANFSFIGPWFGNLFESLKPDIQTATQSCEALRRDNNLNILVPFNIEGWNLQSYLTTLTRNNTFFKSLSFNALLFPDELNKPTVMETVKYLYQYQLAAPLFGSEMIDYKKIFEAATKSHFKGNKSREAIQNN</sequence>
<evidence type="ECO:0000313" key="2">
    <source>
        <dbReference type="EMBL" id="EPZ36833.1"/>
    </source>
</evidence>
<dbReference type="HOGENOM" id="CLU_549985_0_0_1"/>
<evidence type="ECO:0000256" key="1">
    <source>
        <dbReference type="ARBA" id="ARBA00037947"/>
    </source>
</evidence>
<gene>
    <name evidence="2" type="ORF">O9G_002116</name>
</gene>
<dbReference type="EMBL" id="KE560428">
    <property type="protein sequence ID" value="EPZ36833.1"/>
    <property type="molecule type" value="Genomic_DNA"/>
</dbReference>
<keyword evidence="3" id="KW-1185">Reference proteome</keyword>
<protein>
    <submittedName>
        <fullName evidence="2">Uncharacterized protein</fullName>
    </submittedName>
</protein>
<dbReference type="Pfam" id="PF09735">
    <property type="entry name" value="Nckap1"/>
    <property type="match status" value="1"/>
</dbReference>
<evidence type="ECO:0000313" key="3">
    <source>
        <dbReference type="Proteomes" id="UP000030755"/>
    </source>
</evidence>
<proteinExistence type="inferred from homology"/>
<dbReference type="GO" id="GO:0030866">
    <property type="term" value="P:cortical actin cytoskeleton organization"/>
    <property type="evidence" value="ECO:0007669"/>
    <property type="project" value="TreeGrafter"/>
</dbReference>
<dbReference type="PANTHER" id="PTHR12093:SF10">
    <property type="entry name" value="MEMBRANE-ASSOCIATED PROTEIN HEM"/>
    <property type="match status" value="1"/>
</dbReference>
<dbReference type="Proteomes" id="UP000030755">
    <property type="component" value="Unassembled WGS sequence"/>
</dbReference>
<dbReference type="GO" id="GO:0030031">
    <property type="term" value="P:cell projection assembly"/>
    <property type="evidence" value="ECO:0007669"/>
    <property type="project" value="TreeGrafter"/>
</dbReference>
<dbReference type="AlphaFoldDB" id="A0A075B580"/>
<dbReference type="InterPro" id="IPR019137">
    <property type="entry name" value="Nck-associated_protein-1"/>
</dbReference>